<dbReference type="PaxDb" id="5691-AAZ11835"/>
<dbReference type="GeneID" id="3657910"/>
<reference evidence="3 4" key="3">
    <citation type="journal article" date="2005" name="Science">
        <title>The genome of the African trypanosome Trypanosoma brucei.</title>
        <authorList>
            <person name="Berriman M."/>
            <person name="Ghedin E."/>
            <person name="Hertz-Fowler C."/>
            <person name="Blandin G."/>
            <person name="Renauld H."/>
            <person name="Bartholomeu D.C."/>
            <person name="Lennard N.J."/>
            <person name="Caler E."/>
            <person name="Hamlin N.E."/>
            <person name="Haas B."/>
            <person name="Bohme U."/>
            <person name="Hannick L."/>
            <person name="Aslett M.A."/>
            <person name="Shallom J."/>
            <person name="Marcello L."/>
            <person name="Hou L."/>
            <person name="Wickstead B."/>
            <person name="Alsmark U.C."/>
            <person name="Arrowsmith C."/>
            <person name="Atkin R.J."/>
            <person name="Barron A.J."/>
            <person name="Bringaud F."/>
            <person name="Brooks K."/>
            <person name="Carrington M."/>
            <person name="Cherevach I."/>
            <person name="Chillingworth T.J."/>
            <person name="Churcher C."/>
            <person name="Clark L.N."/>
            <person name="Corton C.H."/>
            <person name="Cronin A."/>
            <person name="Davies R.M."/>
            <person name="Doggett J."/>
            <person name="Djikeng A."/>
            <person name="Feldblyum T."/>
            <person name="Field M.C."/>
            <person name="Fraser A."/>
            <person name="Goodhead I."/>
            <person name="Hance Z."/>
            <person name="Harper D."/>
            <person name="Harris B.R."/>
            <person name="Hauser H."/>
            <person name="Hostetler J."/>
            <person name="Ivens A."/>
            <person name="Jagels K."/>
            <person name="Johnson D."/>
            <person name="Johnson J."/>
            <person name="Jones K."/>
            <person name="Kerhornou A.X."/>
            <person name="Koo H."/>
            <person name="Larke N."/>
            <person name="Landfear S."/>
            <person name="Larkin C."/>
            <person name="Leech V."/>
            <person name="Line A."/>
            <person name="Lord A."/>
            <person name="Macleod A."/>
            <person name="Mooney P.J."/>
            <person name="Moule S."/>
            <person name="Martin D.M."/>
            <person name="Morgan G.W."/>
            <person name="Mungall K."/>
            <person name="Norbertczak H."/>
            <person name="Ormond D."/>
            <person name="Pai G."/>
            <person name="Peacock C.S."/>
            <person name="Peterson J."/>
            <person name="Quail M.A."/>
            <person name="Rabbinowitsch E."/>
            <person name="Rajandream M.A."/>
            <person name="Reitter C."/>
            <person name="Salzberg S.L."/>
            <person name="Sanders M."/>
            <person name="Schobel S."/>
            <person name="Sharp S."/>
            <person name="Simmonds M."/>
            <person name="Simpson A.J."/>
            <person name="Tallon L."/>
            <person name="Turner C.M."/>
            <person name="Tait A."/>
            <person name="Tivey A.R."/>
            <person name="Van Aken S."/>
            <person name="Walker D."/>
            <person name="Wanless D."/>
            <person name="Wang S."/>
            <person name="White B."/>
            <person name="White O."/>
            <person name="Whitehead S."/>
            <person name="Woodward J."/>
            <person name="Wortman J."/>
            <person name="Adams M.D."/>
            <person name="Embley T.M."/>
            <person name="Gull K."/>
            <person name="Ullu E."/>
            <person name="Barry J.D."/>
            <person name="Fairlamb A.H."/>
            <person name="Opperdoes F."/>
            <person name="Barrell B.G."/>
            <person name="Donelson J.E."/>
            <person name="Hall N."/>
            <person name="Fraser C.M."/>
            <person name="Melville S.E."/>
            <person name="El-Sayed N.M."/>
        </authorList>
    </citation>
    <scope>NUCLEOTIDE SEQUENCE [LARGE SCALE GENOMIC DNA]</scope>
    <source>
        <strain evidence="3 4">927/4 GUTat10.1</strain>
    </source>
</reference>
<reference evidence="2" key="4">
    <citation type="submission" date="2005-04" db="EMBL/GenBank/DDBJ databases">
        <title>.</title>
        <authorList>
            <person name="Ghedin E."/>
            <person name="Blandin G."/>
            <person name="Bartholomeu D."/>
            <person name="Caler E."/>
            <person name="Haas B."/>
            <person name="Hannick L."/>
            <person name="Shallom J."/>
            <person name="Hou L."/>
            <person name="Djikeng A."/>
            <person name="Feldblyum T."/>
            <person name="Hostetler J."/>
            <person name="Johnson J."/>
            <person name="Jones K."/>
            <person name="Koo H.L."/>
            <person name="Larkin C."/>
            <person name="Pai G."/>
            <person name="Peterson J."/>
            <person name="Khalak H.G."/>
            <person name="Salzberg S."/>
            <person name="Simpson A.J."/>
            <person name="Tallon L."/>
            <person name="Van Aken S."/>
            <person name="Wanless D."/>
            <person name="White O."/>
            <person name="Wortman J."/>
            <person name="Fraser C.M."/>
            <person name="El-Sayed N.M.A."/>
        </authorList>
    </citation>
    <scope>NUCLEOTIDE SEQUENCE</scope>
    <source>
        <strain evidence="2">GUTat10.1</strain>
    </source>
</reference>
<reference evidence="3" key="5">
    <citation type="submission" date="2005-04" db="EMBL/GenBank/DDBJ databases">
        <title>Sequencing, closure, and annotation of Trypanosoma brucei chromosomes 2 through 8.</title>
        <authorList>
            <person name="Ghedin E."/>
            <person name="Blandin G."/>
            <person name="Bartholomeu D."/>
            <person name="Caler E."/>
            <person name="Haas B."/>
            <person name="Hannick L."/>
            <person name="Shallom J."/>
            <person name="Hou L."/>
            <person name="Djikeng A."/>
            <person name="Feldblyum T."/>
            <person name="Hostetler J."/>
            <person name="Johnson J."/>
            <person name="Jones K."/>
            <person name="Koo H.L."/>
            <person name="Larkin C."/>
            <person name="Pai G."/>
            <person name="Peterson J."/>
            <person name="Khalak H.G."/>
            <person name="Salzberg S."/>
            <person name="Simpson A.J."/>
            <person name="Tallon L."/>
            <person name="Van Aken S."/>
            <person name="Wanless D."/>
            <person name="White O."/>
            <person name="Wortman J."/>
            <person name="Fraser C.M."/>
            <person name="El-Sayed N.M.A."/>
        </authorList>
    </citation>
    <scope>NUCLEOTIDE SEQUENCE</scope>
    <source>
        <strain evidence="3">927/4 GUTat10.1</strain>
    </source>
</reference>
<accession>D6XI06</accession>
<dbReference type="EMBL" id="CP000069">
    <property type="protein sequence ID" value="AAZ11835.1"/>
    <property type="molecule type" value="Genomic_DNA"/>
</dbReference>
<evidence type="ECO:0000313" key="4">
    <source>
        <dbReference type="Proteomes" id="UP000008524"/>
    </source>
</evidence>
<protein>
    <submittedName>
        <fullName evidence="2">Uncharacterized protein</fullName>
    </submittedName>
</protein>
<reference evidence="3" key="2">
    <citation type="journal article" date="2005" name="Science">
        <title>Comparative genomics of trypanosomatid parasitic protozoa.</title>
        <authorList>
            <person name="El-Sayed N.M."/>
            <person name="Myler P.J."/>
            <person name="Blandin G."/>
            <person name="Berriman M."/>
            <person name="Crabtree J."/>
            <person name="Aggarwal G."/>
            <person name="Caler E."/>
            <person name="Renauld H."/>
            <person name="Worthey E.A."/>
            <person name="Hertz-Fowler C."/>
            <person name="Ghedin E."/>
            <person name="Peacock C."/>
            <person name="Bartholomeu D.C."/>
            <person name="Haas B.J."/>
            <person name="Tran A.N."/>
            <person name="Wortman J.R."/>
            <person name="Alsmark U.C."/>
            <person name="Angiuoli S."/>
            <person name="Anupama A."/>
            <person name="Badger J."/>
            <person name="Bringaud F."/>
            <person name="Cadag E."/>
            <person name="Carlton J.M."/>
            <person name="Cerqueira G.C."/>
            <person name="Creasy T."/>
            <person name="Delcher A.L."/>
            <person name="Djikeng A."/>
            <person name="Embley T.M."/>
            <person name="Hauser C."/>
            <person name="Ivens A.C."/>
            <person name="Kummerfeld S.K."/>
            <person name="Pereira-Leal J.B."/>
            <person name="Nilsson D."/>
            <person name="Peterson J."/>
            <person name="Salzberg S.L."/>
            <person name="Shallom J."/>
            <person name="Silva J.C."/>
            <person name="Sundaram J."/>
            <person name="Westenberger S."/>
            <person name="White O."/>
            <person name="Melville S.E."/>
            <person name="Donelson J.E."/>
            <person name="Andersson B."/>
            <person name="Stuart K.D."/>
            <person name="Hall N."/>
        </authorList>
    </citation>
    <scope>NUCLEOTIDE SEQUENCE</scope>
    <source>
        <strain evidence="3">927/4 GUTat10.1</strain>
    </source>
</reference>
<evidence type="ECO:0000313" key="3">
    <source>
        <dbReference type="EMBL" id="AAZ11835.1"/>
    </source>
</evidence>
<dbReference type="KEGG" id="tbr:Tb927.6.2730"/>
<feature type="region of interest" description="Disordered" evidence="1">
    <location>
        <begin position="562"/>
        <end position="588"/>
    </location>
</feature>
<dbReference type="SUPFAM" id="SSF57903">
    <property type="entry name" value="FYVE/PHD zinc finger"/>
    <property type="match status" value="1"/>
</dbReference>
<dbReference type="OMA" id="RCDCLWN"/>
<dbReference type="AlphaFoldDB" id="Q583R1"/>
<feature type="compositionally biased region" description="Polar residues" evidence="1">
    <location>
        <begin position="562"/>
        <end position="576"/>
    </location>
</feature>
<keyword evidence="4" id="KW-1185">Reference proteome</keyword>
<evidence type="ECO:0000256" key="1">
    <source>
        <dbReference type="SAM" id="MobiDB-lite"/>
    </source>
</evidence>
<dbReference type="RefSeq" id="XP_845394.1">
    <property type="nucleotide sequence ID" value="XM_840301.1"/>
</dbReference>
<evidence type="ECO:0000313" key="2">
    <source>
        <dbReference type="EMBL" id="AAX80976.1"/>
    </source>
</evidence>
<gene>
    <name evidence="3" type="primary">Tb06.5F5.230</name>
    <name evidence="2" type="ORF">Tb927.6.2730</name>
</gene>
<feature type="region of interest" description="Disordered" evidence="1">
    <location>
        <begin position="906"/>
        <end position="928"/>
    </location>
</feature>
<dbReference type="InterPro" id="IPR011011">
    <property type="entry name" value="Znf_FYVE_PHD"/>
</dbReference>
<dbReference type="VEuPathDB" id="TriTrypDB:Tb927.6.2730"/>
<name>Q583R1_TRYB2</name>
<dbReference type="InParanoid" id="Q583R1"/>
<proteinExistence type="predicted"/>
<organism evidence="2 4">
    <name type="scientific">Trypanosoma brucei brucei (strain 927/4 GUTat10.1)</name>
    <dbReference type="NCBI Taxonomy" id="185431"/>
    <lineage>
        <taxon>Eukaryota</taxon>
        <taxon>Discoba</taxon>
        <taxon>Euglenozoa</taxon>
        <taxon>Kinetoplastea</taxon>
        <taxon>Metakinetoplastina</taxon>
        <taxon>Trypanosomatida</taxon>
        <taxon>Trypanosomatidae</taxon>
        <taxon>Trypanosoma</taxon>
    </lineage>
</organism>
<dbReference type="OrthoDB" id="243059at2759"/>
<sequence>MMCYRSLQKVFTFIFFHWFLFNTEASPLRALYIYIYIDIYSTARDADVHLIVHSLDLIIMAGRLFTAVPRHTADPTNSDWLQACYFVVLEHPLVCIDATLRGRITPLTEQFLRSAEGVSEPSDDATNLKEEHVNGTGGSSVKEMRFVVITVDNVSGQLLHTGVPGKDLFMSMREAVSAIPALCPSTPEQYEVFTILEFVAFAGACLTEDRLYMLFVETGRLLTDDKSCIVTDSGSKPQRVLPVISVERARWYTVPLRVAVPALQQPLGGEDLQSWVLGPSGGLRDDSAMAMSSSFRQSYLFFTPGIDVSHCSIFEEATRVCGACSDEENGDVGNSSPNVCPGGLDGSTDSSALAARVMSFLPLPPPSTGREALGRCDCLWNEELIAFCDIFGLADCCCRLALGSFNASTLVVPQTAPHVALLLVRLSRLALPGCFNDCSGKSAKTAFQMREYTSAHEAEFQLLLLPDMKLHDSKVDDNLVNSLPSLIWRRGGDFAGHEDIIQQKQRIDFCTARGMDPLPIGEDYVAAIFSSYQQRYGMGTKIALMHAGCWALIGSAPPHNTTKGGAAVNTSVNGSRESSKRRTDSQRGLTPASCYSVYASETHHCDAITNELQGRLQSLASHIKSHSLRPAVFVGAINSWATCLHCVPEKGSAVDALWSRECIRSYNGISCGGTTAGSSGVPGPIIPRICVSNSGEVSAAASAVVSLILVTVWLFNQFFESQPNAKLLQRHKLLTRKIMDLVVNSAAGLKQVGDSCGHEEMITLLRECLFQVVGAVPVSCTLTIWETARNMVFLYRANGDRSSPSDFTSTKKGIFRPSVVSRRVILNNPFHSFIMNLFPPAGGFYQREFARHRTRLLTHVAGQSYIIGAQFMFHTAESDTSSRVVSEANADWGGNERTTFASRQRYLSNPPLSDDDEATSSYSTNTGGVPTPTLRMLQGLVHPLSQPLLVPLRIAAVELTIALPTVSYITHVAIRVADALQREPFAGALTLSLHSSCYVGQEHERLVLDDVPLPLCRGSNASAHAGPHLIFYELPRPSCESVPFSVLNEARVVADGATSTFSPIVPVVARFLRYTLRGSGRNALAVFPLLVFGEPLCDIPPLERKTIVGRSCLKQCSLLRELSTAKLHTDSNESSLFQMPLDGAAENCSFRSEESINGKTNIDETTNTVVTPIKGNKSSTASHHDILITEQTLRELYVRKLRSACPRGVFALNLPLLFHMESKRLQCKQKRFFRDFCFQKLGLPLWVMKPSSQIFPHSSVCPSRVPESFEDLSRVHLLQQSGTCQPPRNDRPIRGANATQRKNVTCAGCDQRFLFGFGLEVCDRCKRHICGECRSKEPVRLLDVGISSTISSVCRRCLDRVDKLENALVAYNVTTKECEEVDSDTERGAAFEFYIPVTPPSPAEFPIPYSNYSFYALRGSTYQLTALPFTRVVSAPITEDKSASLFEEVLSFPADVSDSLGGWRCVSNDMPGETQKYVNENVVILLPYRCVVSHGLLYYTLAGEIRGSIDLQMHVGETVQTVSLPDAAKSSEGTACARISDCMSGEIGVAELRFRHAASDVESASDGSSYSLTVRNPVGILVSLFFAGSSSDLALLHVKHFSVWGCFDSCTRNVRSLFYNCPPDVCRYESLKLTSLKGVCAPPAAACLPLTIPEKHLIKPGNIIHRLHTDHLLVEYVFSNPVSVCGFTVEGQHPASVSISRGALPTALRLIGVLENGFRGNIGYFSLPWPPLAQRVGRCAEREVFGYSYALSSTVHGLVSLLVEVAEWRLAKGRVRQEAGRGVFCNLSPFYDECESTNKEAEMSPQQPEMHLGKMVFWTSLNPEARHAVSSNAYNSIFSRAIGL</sequence>
<dbReference type="Proteomes" id="UP000008524">
    <property type="component" value="Chromosome 6"/>
</dbReference>
<feature type="compositionally biased region" description="Polar residues" evidence="1">
    <location>
        <begin position="919"/>
        <end position="928"/>
    </location>
</feature>
<reference evidence="2" key="1">
    <citation type="submission" date="2000-10" db="EMBL/GenBank/DDBJ databases">
        <authorList>
            <person name="El-Sayed N.M."/>
            <person name="Khalak H."/>
            <person name="Adams M.D."/>
        </authorList>
    </citation>
    <scope>NUCLEOTIDE SEQUENCE</scope>
    <source>
        <strain evidence="2">GUTat10.1</strain>
    </source>
</reference>
<accession>Q583R1</accession>
<dbReference type="EMBL" id="AC084047">
    <property type="protein sequence ID" value="AAX80976.1"/>
    <property type="molecule type" value="Genomic_DNA"/>
</dbReference>